<name>A0A2G5VRS4_9PELO</name>
<keyword evidence="4" id="KW-1185">Reference proteome</keyword>
<dbReference type="CDD" id="cd00037">
    <property type="entry name" value="CLECT"/>
    <property type="match status" value="1"/>
</dbReference>
<dbReference type="AlphaFoldDB" id="A0A2G5VRS4"/>
<proteinExistence type="predicted"/>
<dbReference type="OrthoDB" id="5876007at2759"/>
<dbReference type="InterPro" id="IPR016186">
    <property type="entry name" value="C-type_lectin-like/link_sf"/>
</dbReference>
<evidence type="ECO:0000313" key="4">
    <source>
        <dbReference type="Proteomes" id="UP000230233"/>
    </source>
</evidence>
<comment type="caution">
    <text evidence="3">The sequence shown here is derived from an EMBL/GenBank/DDBJ whole genome shotgun (WGS) entry which is preliminary data.</text>
</comment>
<evidence type="ECO:0008006" key="5">
    <source>
        <dbReference type="Google" id="ProtNLM"/>
    </source>
</evidence>
<dbReference type="Proteomes" id="UP000230233">
    <property type="component" value="Chromosome I"/>
</dbReference>
<dbReference type="PANTHER" id="PTHR47517:SF2">
    <property type="entry name" value="C-TYPE LECTIN DOMAIN-CONTAINING PROTEIN"/>
    <property type="match status" value="1"/>
</dbReference>
<protein>
    <recommendedName>
        <fullName evidence="5">C-type lectin domain-containing protein</fullName>
    </recommendedName>
</protein>
<keyword evidence="2" id="KW-0732">Signal</keyword>
<reference evidence="4" key="1">
    <citation type="submission" date="2017-10" db="EMBL/GenBank/DDBJ databases">
        <title>Rapid genome shrinkage in a self-fertile nematode reveals novel sperm competition proteins.</title>
        <authorList>
            <person name="Yin D."/>
            <person name="Schwarz E.M."/>
            <person name="Thomas C.G."/>
            <person name="Felde R.L."/>
            <person name="Korf I.F."/>
            <person name="Cutter A.D."/>
            <person name="Schartner C.M."/>
            <person name="Ralston E.J."/>
            <person name="Meyer B.J."/>
            <person name="Haag E.S."/>
        </authorList>
    </citation>
    <scope>NUCLEOTIDE SEQUENCE [LARGE SCALE GENOMIC DNA]</scope>
    <source>
        <strain evidence="4">JU1422</strain>
    </source>
</reference>
<dbReference type="SUPFAM" id="SSF56436">
    <property type="entry name" value="C-type lectin-like"/>
    <property type="match status" value="1"/>
</dbReference>
<dbReference type="InterPro" id="IPR016187">
    <property type="entry name" value="CTDL_fold"/>
</dbReference>
<feature type="signal peptide" evidence="2">
    <location>
        <begin position="1"/>
        <end position="17"/>
    </location>
</feature>
<dbReference type="PANTHER" id="PTHR47517">
    <property type="entry name" value="C-TYPE LECTIN-RELATED"/>
    <property type="match status" value="1"/>
</dbReference>
<evidence type="ECO:0000256" key="1">
    <source>
        <dbReference type="SAM" id="MobiDB-lite"/>
    </source>
</evidence>
<sequence>MKFSILLFFCFFCPIFAAKGFYGGGGDRSISSSSSSESHEGGRGGRGGHGGRPRPPRPPVRPRPPRVKTNCPTDWMLFNRTQGNWCVKVFVGKGLNQVLATAQCVAQGAVLTGLQTTEERLKVAEAAKTLVIQNGFATATVWLGCKRKAACPTVHICPARDTFEWTDGQTTGYVGFEWALTQPDASFRSDWGHQSCCHQFVFPSGTTSPVFPGFFHGQLDDMHCLEQWTISDNKMYACGKLAT</sequence>
<dbReference type="EMBL" id="PDUG01000001">
    <property type="protein sequence ID" value="PIC54493.1"/>
    <property type="molecule type" value="Genomic_DNA"/>
</dbReference>
<gene>
    <name evidence="3" type="primary">Cnig_chr_I.g3724</name>
    <name evidence="3" type="ORF">B9Z55_003724</name>
</gene>
<organism evidence="3 4">
    <name type="scientific">Caenorhabditis nigoni</name>
    <dbReference type="NCBI Taxonomy" id="1611254"/>
    <lineage>
        <taxon>Eukaryota</taxon>
        <taxon>Metazoa</taxon>
        <taxon>Ecdysozoa</taxon>
        <taxon>Nematoda</taxon>
        <taxon>Chromadorea</taxon>
        <taxon>Rhabditida</taxon>
        <taxon>Rhabditina</taxon>
        <taxon>Rhabditomorpha</taxon>
        <taxon>Rhabditoidea</taxon>
        <taxon>Rhabditidae</taxon>
        <taxon>Peloderinae</taxon>
        <taxon>Caenorhabditis</taxon>
    </lineage>
</organism>
<feature type="region of interest" description="Disordered" evidence="1">
    <location>
        <begin position="29"/>
        <end position="68"/>
    </location>
</feature>
<accession>A0A2G5VRS4</accession>
<feature type="chain" id="PRO_5013935908" description="C-type lectin domain-containing protein" evidence="2">
    <location>
        <begin position="18"/>
        <end position="243"/>
    </location>
</feature>
<evidence type="ECO:0000256" key="2">
    <source>
        <dbReference type="SAM" id="SignalP"/>
    </source>
</evidence>
<dbReference type="Gene3D" id="3.10.100.10">
    <property type="entry name" value="Mannose-Binding Protein A, subunit A"/>
    <property type="match status" value="1"/>
</dbReference>
<evidence type="ECO:0000313" key="3">
    <source>
        <dbReference type="EMBL" id="PIC54493.1"/>
    </source>
</evidence>
<dbReference type="STRING" id="1611254.A0A2G5VRS4"/>